<protein>
    <submittedName>
        <fullName evidence="1">Uncharacterized protein</fullName>
    </submittedName>
</protein>
<accession>A0ABU7ANT6</accession>
<keyword evidence="2" id="KW-1185">Reference proteome</keyword>
<gene>
    <name evidence="1" type="ORF">ATANTOWER_010731</name>
</gene>
<dbReference type="EMBL" id="JAHUTI010022030">
    <property type="protein sequence ID" value="MED6239757.1"/>
    <property type="molecule type" value="Genomic_DNA"/>
</dbReference>
<dbReference type="Proteomes" id="UP001345963">
    <property type="component" value="Unassembled WGS sequence"/>
</dbReference>
<evidence type="ECO:0000313" key="2">
    <source>
        <dbReference type="Proteomes" id="UP001345963"/>
    </source>
</evidence>
<name>A0ABU7ANT6_9TELE</name>
<organism evidence="1 2">
    <name type="scientific">Ataeniobius toweri</name>
    <dbReference type="NCBI Taxonomy" id="208326"/>
    <lineage>
        <taxon>Eukaryota</taxon>
        <taxon>Metazoa</taxon>
        <taxon>Chordata</taxon>
        <taxon>Craniata</taxon>
        <taxon>Vertebrata</taxon>
        <taxon>Euteleostomi</taxon>
        <taxon>Actinopterygii</taxon>
        <taxon>Neopterygii</taxon>
        <taxon>Teleostei</taxon>
        <taxon>Neoteleostei</taxon>
        <taxon>Acanthomorphata</taxon>
        <taxon>Ovalentaria</taxon>
        <taxon>Atherinomorphae</taxon>
        <taxon>Cyprinodontiformes</taxon>
        <taxon>Goodeidae</taxon>
        <taxon>Ataeniobius</taxon>
    </lineage>
</organism>
<reference evidence="1 2" key="1">
    <citation type="submission" date="2021-07" db="EMBL/GenBank/DDBJ databases">
        <authorList>
            <person name="Palmer J.M."/>
        </authorList>
    </citation>
    <scope>NUCLEOTIDE SEQUENCE [LARGE SCALE GENOMIC DNA]</scope>
    <source>
        <strain evidence="1 2">AT_MEX2019</strain>
        <tissue evidence="1">Muscle</tissue>
    </source>
</reference>
<comment type="caution">
    <text evidence="1">The sequence shown here is derived from an EMBL/GenBank/DDBJ whole genome shotgun (WGS) entry which is preliminary data.</text>
</comment>
<proteinExistence type="predicted"/>
<evidence type="ECO:0000313" key="1">
    <source>
        <dbReference type="EMBL" id="MED6239757.1"/>
    </source>
</evidence>
<sequence>MWVMLWSGVVKKELCKKVTLSIYQSIYIPTLTYGLQDRLRAYVIWGYFEGSQQRWVGSLFRMAPGPDPELTGGTIDCMGKHWDPPERGGEKCLFFSLTCYPLLPHKQETVWCG</sequence>